<dbReference type="PATRIC" id="fig|1263867.3.peg.1453"/>
<keyword evidence="2" id="KW-1185">Reference proteome</keyword>
<organism evidence="1 2">
    <name type="scientific">Rhodopirellula europaea 6C</name>
    <dbReference type="NCBI Taxonomy" id="1263867"/>
    <lineage>
        <taxon>Bacteria</taxon>
        <taxon>Pseudomonadati</taxon>
        <taxon>Planctomycetota</taxon>
        <taxon>Planctomycetia</taxon>
        <taxon>Pirellulales</taxon>
        <taxon>Pirellulaceae</taxon>
        <taxon>Rhodopirellula</taxon>
    </lineage>
</organism>
<dbReference type="EMBL" id="ANMO01000080">
    <property type="protein sequence ID" value="EMB17912.1"/>
    <property type="molecule type" value="Genomic_DNA"/>
</dbReference>
<dbReference type="Proteomes" id="UP000011529">
    <property type="component" value="Unassembled WGS sequence"/>
</dbReference>
<proteinExistence type="predicted"/>
<evidence type="ECO:0000313" key="2">
    <source>
        <dbReference type="Proteomes" id="UP000011529"/>
    </source>
</evidence>
<evidence type="ECO:0000313" key="1">
    <source>
        <dbReference type="EMBL" id="EMB17912.1"/>
    </source>
</evidence>
<protein>
    <submittedName>
        <fullName evidence="1">Uncharacterized protein</fullName>
    </submittedName>
</protein>
<sequence length="43" mass="4866">MGARRSECFSSRKWPDPRKSLLPKANFYGGFDAIAVASKCRLF</sequence>
<reference evidence="1" key="2">
    <citation type="journal article" date="2013" name="Mar. Genomics">
        <title>Expression of sulfatases in Rhodopirellula baltica and the diversity of sulfatases in the genus Rhodopirellula.</title>
        <authorList>
            <person name="Wegner C.E."/>
            <person name="Richter-Heitmann T."/>
            <person name="Klindworth A."/>
            <person name="Klockow C."/>
            <person name="Richter M."/>
            <person name="Achstetter T."/>
            <person name="Glockner F.O."/>
            <person name="Harder J."/>
        </authorList>
    </citation>
    <scope>NUCLEOTIDE SEQUENCE [LARGE SCALE GENOMIC DNA]</scope>
    <source>
        <strain evidence="1">6C</strain>
    </source>
</reference>
<comment type="caution">
    <text evidence="1">The sequence shown here is derived from an EMBL/GenBank/DDBJ whole genome shotgun (WGS) entry which is preliminary data.</text>
</comment>
<reference evidence="1" key="1">
    <citation type="submission" date="2012-11" db="EMBL/GenBank/DDBJ databases">
        <title>Permanent draft genomes of Rhodopirellula europaea strain SH398 and 6C.</title>
        <authorList>
            <person name="Richter M."/>
            <person name="Richter-Heitmann T."/>
            <person name="Frank C."/>
            <person name="Harder J."/>
            <person name="Glockner F.O."/>
        </authorList>
    </citation>
    <scope>NUCLEOTIDE SEQUENCE</scope>
    <source>
        <strain evidence="1">6C</strain>
    </source>
</reference>
<name>M2AZ01_9BACT</name>
<dbReference type="AlphaFoldDB" id="M2AZ01"/>
<accession>M2AZ01</accession>
<gene>
    <name evidence="1" type="ORF">RE6C_01373</name>
</gene>